<keyword evidence="1" id="KW-1133">Transmembrane helix</keyword>
<sequence length="123" mass="14197">MFYLWIRKQVRKFTKPIPVKVAEKYDSALSIIYVLSAWSALGLVLFRFLNKRKDMKEEEVFSTKAAGMFYGRMFQASNMHIVDVSNRGVFKEGVYHVAEDTPMVTSEDEFYGEESPKSGPTHD</sequence>
<dbReference type="AlphaFoldDB" id="A0AAV7XBG6"/>
<keyword evidence="1" id="KW-0812">Transmembrane</keyword>
<accession>A0AAV7XBG6</accession>
<evidence type="ECO:0000313" key="3">
    <source>
        <dbReference type="Proteomes" id="UP001075354"/>
    </source>
</evidence>
<organism evidence="2 3">
    <name type="scientific">Megalurothrips usitatus</name>
    <name type="common">bean blossom thrips</name>
    <dbReference type="NCBI Taxonomy" id="439358"/>
    <lineage>
        <taxon>Eukaryota</taxon>
        <taxon>Metazoa</taxon>
        <taxon>Ecdysozoa</taxon>
        <taxon>Arthropoda</taxon>
        <taxon>Hexapoda</taxon>
        <taxon>Insecta</taxon>
        <taxon>Pterygota</taxon>
        <taxon>Neoptera</taxon>
        <taxon>Paraneoptera</taxon>
        <taxon>Thysanoptera</taxon>
        <taxon>Terebrantia</taxon>
        <taxon>Thripoidea</taxon>
        <taxon>Thripidae</taxon>
        <taxon>Megalurothrips</taxon>
    </lineage>
</organism>
<keyword evidence="3" id="KW-1185">Reference proteome</keyword>
<protein>
    <submittedName>
        <fullName evidence="2">Uncharacterized protein</fullName>
    </submittedName>
</protein>
<name>A0AAV7XBG6_9NEOP</name>
<dbReference type="EMBL" id="JAPTSV010000010">
    <property type="protein sequence ID" value="KAJ1523366.1"/>
    <property type="molecule type" value="Genomic_DNA"/>
</dbReference>
<feature type="transmembrane region" description="Helical" evidence="1">
    <location>
        <begin position="28"/>
        <end position="49"/>
    </location>
</feature>
<proteinExistence type="predicted"/>
<evidence type="ECO:0000313" key="2">
    <source>
        <dbReference type="EMBL" id="KAJ1523366.1"/>
    </source>
</evidence>
<gene>
    <name evidence="2" type="ORF">ONE63_001233</name>
</gene>
<comment type="caution">
    <text evidence="2">The sequence shown here is derived from an EMBL/GenBank/DDBJ whole genome shotgun (WGS) entry which is preliminary data.</text>
</comment>
<keyword evidence="1" id="KW-0472">Membrane</keyword>
<evidence type="ECO:0000256" key="1">
    <source>
        <dbReference type="SAM" id="Phobius"/>
    </source>
</evidence>
<reference evidence="2" key="1">
    <citation type="submission" date="2022-12" db="EMBL/GenBank/DDBJ databases">
        <title>Chromosome-level genome assembly of the bean flower thrips Megalurothrips usitatus.</title>
        <authorList>
            <person name="Ma L."/>
            <person name="Liu Q."/>
            <person name="Li H."/>
            <person name="Cai W."/>
        </authorList>
    </citation>
    <scope>NUCLEOTIDE SEQUENCE</scope>
    <source>
        <strain evidence="2">Cailab_2022a</strain>
    </source>
</reference>
<dbReference type="Proteomes" id="UP001075354">
    <property type="component" value="Chromosome 10"/>
</dbReference>